<evidence type="ECO:0000313" key="6">
    <source>
        <dbReference type="EMBL" id="TXE15760.1"/>
    </source>
</evidence>
<organism evidence="6 7">
    <name type="scientific">Psychroserpens burtonensis</name>
    <dbReference type="NCBI Taxonomy" id="49278"/>
    <lineage>
        <taxon>Bacteria</taxon>
        <taxon>Pseudomonadati</taxon>
        <taxon>Bacteroidota</taxon>
        <taxon>Flavobacteriia</taxon>
        <taxon>Flavobacteriales</taxon>
        <taxon>Flavobacteriaceae</taxon>
        <taxon>Psychroserpens</taxon>
    </lineage>
</organism>
<dbReference type="GO" id="GO:0006412">
    <property type="term" value="P:translation"/>
    <property type="evidence" value="ECO:0007669"/>
    <property type="project" value="UniProtKB-UniRule"/>
</dbReference>
<dbReference type="RefSeq" id="WP_028872913.1">
    <property type="nucleotide sequence ID" value="NZ_VOSB01000025.1"/>
</dbReference>
<dbReference type="Pfam" id="PF01165">
    <property type="entry name" value="Ribosomal_S21"/>
    <property type="match status" value="1"/>
</dbReference>
<dbReference type="GO" id="GO:0005840">
    <property type="term" value="C:ribosome"/>
    <property type="evidence" value="ECO:0007669"/>
    <property type="project" value="UniProtKB-KW"/>
</dbReference>
<comment type="caution">
    <text evidence="6">The sequence shown here is derived from an EMBL/GenBank/DDBJ whole genome shotgun (WGS) entry which is preliminary data.</text>
</comment>
<dbReference type="GO" id="GO:1990904">
    <property type="term" value="C:ribonucleoprotein complex"/>
    <property type="evidence" value="ECO:0007669"/>
    <property type="project" value="UniProtKB-KW"/>
</dbReference>
<evidence type="ECO:0000256" key="5">
    <source>
        <dbReference type="HAMAP-Rule" id="MF_00358"/>
    </source>
</evidence>
<keyword evidence="2 5" id="KW-0689">Ribosomal protein</keyword>
<evidence type="ECO:0000256" key="2">
    <source>
        <dbReference type="ARBA" id="ARBA00022980"/>
    </source>
</evidence>
<name>A0A5C7BAW7_9FLAO</name>
<keyword evidence="7" id="KW-1185">Reference proteome</keyword>
<keyword evidence="3 5" id="KW-0687">Ribonucleoprotein</keyword>
<dbReference type="GO" id="GO:0003735">
    <property type="term" value="F:structural constituent of ribosome"/>
    <property type="evidence" value="ECO:0007669"/>
    <property type="project" value="InterPro"/>
</dbReference>
<proteinExistence type="inferred from homology"/>
<dbReference type="NCBIfam" id="TIGR00030">
    <property type="entry name" value="S21p"/>
    <property type="match status" value="1"/>
</dbReference>
<evidence type="ECO:0000256" key="4">
    <source>
        <dbReference type="ARBA" id="ARBA00035135"/>
    </source>
</evidence>
<sequence length="64" mass="7576">MLIIPIQSGENIDRALKRYKRKFVKTTVKSQLQERKQFTKRSIALRAQVKKAQYAQDLRDQEAL</sequence>
<dbReference type="AlphaFoldDB" id="A0A5C7BAW7"/>
<dbReference type="HAMAP" id="MF_00358">
    <property type="entry name" value="Ribosomal_bS21"/>
    <property type="match status" value="1"/>
</dbReference>
<evidence type="ECO:0000256" key="3">
    <source>
        <dbReference type="ARBA" id="ARBA00023274"/>
    </source>
</evidence>
<dbReference type="EMBL" id="VOSB01000025">
    <property type="protein sequence ID" value="TXE15760.1"/>
    <property type="molecule type" value="Genomic_DNA"/>
</dbReference>
<evidence type="ECO:0000313" key="7">
    <source>
        <dbReference type="Proteomes" id="UP000321938"/>
    </source>
</evidence>
<dbReference type="Proteomes" id="UP000321938">
    <property type="component" value="Unassembled WGS sequence"/>
</dbReference>
<evidence type="ECO:0000256" key="1">
    <source>
        <dbReference type="ARBA" id="ARBA00006640"/>
    </source>
</evidence>
<protein>
    <recommendedName>
        <fullName evidence="4 5">Small ribosomal subunit protein bS21</fullName>
    </recommendedName>
</protein>
<reference evidence="6 7" key="1">
    <citation type="submission" date="2019-08" db="EMBL/GenBank/DDBJ databases">
        <title>Genome of Psychroserpens burtonensis ACAM 167.</title>
        <authorList>
            <person name="Bowman J.P."/>
        </authorList>
    </citation>
    <scope>NUCLEOTIDE SEQUENCE [LARGE SCALE GENOMIC DNA]</scope>
    <source>
        <strain evidence="6 7">ACAM 167</strain>
    </source>
</reference>
<dbReference type="InterPro" id="IPR001911">
    <property type="entry name" value="Ribosomal_bS21"/>
</dbReference>
<dbReference type="STRING" id="1123037.GCA_000425305_03217"/>
<dbReference type="OrthoDB" id="598353at2"/>
<gene>
    <name evidence="5" type="primary">rpsU</name>
    <name evidence="6" type="ORF">ES692_15385</name>
</gene>
<comment type="similarity">
    <text evidence="1 5">Belongs to the bacterial ribosomal protein bS21 family.</text>
</comment>
<accession>A0A5C7BAW7</accession>